<reference evidence="1" key="1">
    <citation type="journal article" date="2015" name="Nature">
        <title>Complex archaea that bridge the gap between prokaryotes and eukaryotes.</title>
        <authorList>
            <person name="Spang A."/>
            <person name="Saw J.H."/>
            <person name="Jorgensen S.L."/>
            <person name="Zaremba-Niedzwiedzka K."/>
            <person name="Martijn J."/>
            <person name="Lind A.E."/>
            <person name="van Eijk R."/>
            <person name="Schleper C."/>
            <person name="Guy L."/>
            <person name="Ettema T.J."/>
        </authorList>
    </citation>
    <scope>NUCLEOTIDE SEQUENCE</scope>
</reference>
<accession>A0A0F9FIH2</accession>
<evidence type="ECO:0000313" key="1">
    <source>
        <dbReference type="EMBL" id="KKL50902.1"/>
    </source>
</evidence>
<organism evidence="1">
    <name type="scientific">marine sediment metagenome</name>
    <dbReference type="NCBI Taxonomy" id="412755"/>
    <lineage>
        <taxon>unclassified sequences</taxon>
        <taxon>metagenomes</taxon>
        <taxon>ecological metagenomes</taxon>
    </lineage>
</organism>
<sequence>MVRYKVKADRAKENADYIKKVFEELKQTNPAGLRYASFRLEDGVSFVHFASIETDDGENPLLQIAAFKTFQEGIKERCEEPPVVAALDEVGSYRVFSG</sequence>
<gene>
    <name evidence="1" type="ORF">LCGC14_2300840</name>
</gene>
<protein>
    <recommendedName>
        <fullName evidence="2">ABM domain-containing protein</fullName>
    </recommendedName>
</protein>
<dbReference type="AlphaFoldDB" id="A0A0F9FIH2"/>
<comment type="caution">
    <text evidence="1">The sequence shown here is derived from an EMBL/GenBank/DDBJ whole genome shotgun (WGS) entry which is preliminary data.</text>
</comment>
<evidence type="ECO:0008006" key="2">
    <source>
        <dbReference type="Google" id="ProtNLM"/>
    </source>
</evidence>
<dbReference type="EMBL" id="LAZR01032433">
    <property type="protein sequence ID" value="KKL50902.1"/>
    <property type="molecule type" value="Genomic_DNA"/>
</dbReference>
<proteinExistence type="predicted"/>
<name>A0A0F9FIH2_9ZZZZ</name>